<feature type="compositionally biased region" description="Polar residues" evidence="1">
    <location>
        <begin position="190"/>
        <end position="208"/>
    </location>
</feature>
<feature type="compositionally biased region" description="Acidic residues" evidence="1">
    <location>
        <begin position="293"/>
        <end position="306"/>
    </location>
</feature>
<keyword evidence="4" id="KW-1185">Reference proteome</keyword>
<protein>
    <submittedName>
        <fullName evidence="3">Uncharacterized protein</fullName>
    </submittedName>
</protein>
<feature type="signal peptide" evidence="2">
    <location>
        <begin position="1"/>
        <end position="28"/>
    </location>
</feature>
<organism evidence="3 4">
    <name type="scientific">Acyrthosiphon pisum</name>
    <name type="common">Pea aphid</name>
    <dbReference type="NCBI Taxonomy" id="7029"/>
    <lineage>
        <taxon>Eukaryota</taxon>
        <taxon>Metazoa</taxon>
        <taxon>Ecdysozoa</taxon>
        <taxon>Arthropoda</taxon>
        <taxon>Hexapoda</taxon>
        <taxon>Insecta</taxon>
        <taxon>Pterygota</taxon>
        <taxon>Neoptera</taxon>
        <taxon>Paraneoptera</taxon>
        <taxon>Hemiptera</taxon>
        <taxon>Sternorrhyncha</taxon>
        <taxon>Aphidomorpha</taxon>
        <taxon>Aphidoidea</taxon>
        <taxon>Aphididae</taxon>
        <taxon>Macrosiphini</taxon>
        <taxon>Acyrthosiphon</taxon>
    </lineage>
</organism>
<feature type="region of interest" description="Disordered" evidence="1">
    <location>
        <begin position="51"/>
        <end position="322"/>
    </location>
</feature>
<feature type="compositionally biased region" description="Acidic residues" evidence="1">
    <location>
        <begin position="227"/>
        <end position="248"/>
    </location>
</feature>
<dbReference type="AlphaFoldDB" id="A0A8R2NP16"/>
<dbReference type="EnsemblMetazoa" id="XM_029488678.1">
    <property type="protein sequence ID" value="XP_029344538.1"/>
    <property type="gene ID" value="LOC100163506"/>
</dbReference>
<reference evidence="4" key="1">
    <citation type="submission" date="2010-06" db="EMBL/GenBank/DDBJ databases">
        <authorList>
            <person name="Jiang H."/>
            <person name="Abraham K."/>
            <person name="Ali S."/>
            <person name="Alsbrooks S.L."/>
            <person name="Anim B.N."/>
            <person name="Anosike U.S."/>
            <person name="Attaway T."/>
            <person name="Bandaranaike D.P."/>
            <person name="Battles P.K."/>
            <person name="Bell S.N."/>
            <person name="Bell A.V."/>
            <person name="Beltran B."/>
            <person name="Bickham C."/>
            <person name="Bustamante Y."/>
            <person name="Caleb T."/>
            <person name="Canada A."/>
            <person name="Cardenas V."/>
            <person name="Carter K."/>
            <person name="Chacko J."/>
            <person name="Chandrabose M.N."/>
            <person name="Chavez D."/>
            <person name="Chavez A."/>
            <person name="Chen L."/>
            <person name="Chu H.-S."/>
            <person name="Claassen K.J."/>
            <person name="Cockrell R."/>
            <person name="Collins M."/>
            <person name="Cooper J.A."/>
            <person name="Cree A."/>
            <person name="Curry S.M."/>
            <person name="Da Y."/>
            <person name="Dao M.D."/>
            <person name="Das B."/>
            <person name="Davila M.-L."/>
            <person name="Davy-Carroll L."/>
            <person name="Denson S."/>
            <person name="Dinh H."/>
            <person name="Ebong V.E."/>
            <person name="Edwards J.R."/>
            <person name="Egan A."/>
            <person name="El-Daye J."/>
            <person name="Escobedo L."/>
            <person name="Fernandez S."/>
            <person name="Fernando P.R."/>
            <person name="Flagg N."/>
            <person name="Forbes L.D."/>
            <person name="Fowler R.G."/>
            <person name="Fu Q."/>
            <person name="Gabisi R.A."/>
            <person name="Ganer J."/>
            <person name="Garbino Pronczuk A."/>
            <person name="Garcia R.M."/>
            <person name="Garner T."/>
            <person name="Garrett T.E."/>
            <person name="Gonzalez D.A."/>
            <person name="Hamid H."/>
            <person name="Hawkins E.S."/>
            <person name="Hirani K."/>
            <person name="Hogues M.E."/>
            <person name="Hollins B."/>
            <person name="Hsiao C.-H."/>
            <person name="Jabil R."/>
            <person name="James M.L."/>
            <person name="Jhangiani S.N."/>
            <person name="Johnson B."/>
            <person name="Johnson Q."/>
            <person name="Joshi V."/>
            <person name="Kalu J.B."/>
            <person name="Kam C."/>
            <person name="Kashfia A."/>
            <person name="Keebler J."/>
            <person name="Kisamo H."/>
            <person name="Kovar C.L."/>
            <person name="Lago L.A."/>
            <person name="Lai C.-Y."/>
            <person name="Laidlaw J."/>
            <person name="Lara F."/>
            <person name="Le T.-K."/>
            <person name="Lee S.L."/>
            <person name="Legall F.H."/>
            <person name="Lemon S.J."/>
            <person name="Lewis L.R."/>
            <person name="Li B."/>
            <person name="Liu Y."/>
            <person name="Liu Y.-S."/>
            <person name="Lopez J."/>
            <person name="Lozado R.J."/>
            <person name="Lu J."/>
            <person name="Madu R.C."/>
            <person name="Maheshwari M."/>
            <person name="Maheshwari R."/>
            <person name="Malloy K."/>
            <person name="Martinez E."/>
            <person name="Mathew T."/>
            <person name="Mercado I.C."/>
            <person name="Mercado C."/>
            <person name="Meyer B."/>
            <person name="Montgomery K."/>
            <person name="Morgan M.B."/>
            <person name="Munidasa M."/>
            <person name="Nazareth L.V."/>
            <person name="Nelson J."/>
            <person name="Ng B.M."/>
            <person name="Nguyen N.B."/>
            <person name="Nguyen P.Q."/>
            <person name="Nguyen T."/>
            <person name="Obregon M."/>
            <person name="Okwuonu G.O."/>
            <person name="Onwere C.G."/>
            <person name="Orozco G."/>
            <person name="Parra A."/>
            <person name="Patel S."/>
            <person name="Patil S."/>
            <person name="Perez A."/>
            <person name="Perez Y."/>
            <person name="Pham C."/>
            <person name="Primus E.L."/>
            <person name="Pu L.-L."/>
            <person name="Puazo M."/>
            <person name="Qin X."/>
            <person name="Quiroz J.B."/>
            <person name="Reese J."/>
            <person name="Richards S."/>
            <person name="Rives C.M."/>
            <person name="Robberts R."/>
            <person name="Ruiz S.J."/>
            <person name="Ruiz M.J."/>
            <person name="Santibanez J."/>
            <person name="Schneider B.W."/>
            <person name="Sisson I."/>
            <person name="Smith M."/>
            <person name="Sodergren E."/>
            <person name="Song X.-Z."/>
            <person name="Song B.B."/>
            <person name="Summersgill H."/>
            <person name="Thelus R."/>
            <person name="Thornton R.D."/>
            <person name="Trejos Z.Y."/>
            <person name="Usmani K."/>
            <person name="Vattathil S."/>
            <person name="Villasana D."/>
            <person name="Walker D.L."/>
            <person name="Wang S."/>
            <person name="Wang K."/>
            <person name="White C.S."/>
            <person name="Williams A.C."/>
            <person name="Williamson J."/>
            <person name="Wilson K."/>
            <person name="Woghiren I.O."/>
            <person name="Woodworth J.R."/>
            <person name="Worley K.C."/>
            <person name="Wright R.A."/>
            <person name="Wu W."/>
            <person name="Young L."/>
            <person name="Zhang L."/>
            <person name="Zhang J."/>
            <person name="Zhu Y."/>
            <person name="Muzny D.M."/>
            <person name="Weinstock G."/>
            <person name="Gibbs R.A."/>
        </authorList>
    </citation>
    <scope>NUCLEOTIDE SEQUENCE [LARGE SCALE GENOMIC DNA]</scope>
    <source>
        <strain evidence="4">LSR1</strain>
    </source>
</reference>
<accession>A0A8R2NP16</accession>
<feature type="compositionally biased region" description="Acidic residues" evidence="1">
    <location>
        <begin position="83"/>
        <end position="100"/>
    </location>
</feature>
<sequence length="488" mass="55559">MNVLKTTKMNSKILVIVLLAYFLDNLSAATLKPVKSTSLNGKNTPATLVISQPIKSHLLPPSRASAPTTEPTNENDDHQGFDSVEEDDYYEEEEEEEGGGDEEHLENSKTVKIPTQSKPTISTKVNNSSNKFQTSQSKLSSSTSTKPITPESVKQKNGNQQGFETLEGDDDEEEVEEEIEDEDQEELLENSKTVTSQPKLSTSISTKPITPESVKQESDNHQGFETLEGDDYEEEEVEEEIDDEDYEEPLGNSKTVSNKFQTSQPVLSYSTSRPKVPEYVNQENDNHQGFETLEGDDYEEVSEENEDGHNVEEYSEDSDHNTPTDYTTINGVQVNLPVPMNNPTVPQLSEDELTENNYSESEYSLNTDEDHSLFQNDDGWEPKSFNINNNPTEISETLDRKNDNTKDQLINTNEFESNPYDNTQIFTDKQEENSEYRFKNQYVLENKERIINGYEALKKILYMLHDYASSTFNWIINKINYRIEQVSS</sequence>
<reference evidence="3" key="2">
    <citation type="submission" date="2022-06" db="UniProtKB">
        <authorList>
            <consortium name="EnsemblMetazoa"/>
        </authorList>
    </citation>
    <scope>IDENTIFICATION</scope>
</reference>
<proteinExistence type="predicted"/>
<keyword evidence="2" id="KW-0732">Signal</keyword>
<evidence type="ECO:0000256" key="1">
    <source>
        <dbReference type="SAM" id="MobiDB-lite"/>
    </source>
</evidence>
<dbReference type="OrthoDB" id="6624279at2759"/>
<feature type="compositionally biased region" description="Basic and acidic residues" evidence="1">
    <location>
        <begin position="307"/>
        <end position="322"/>
    </location>
</feature>
<evidence type="ECO:0000313" key="4">
    <source>
        <dbReference type="Proteomes" id="UP000007819"/>
    </source>
</evidence>
<feature type="compositionally biased region" description="Low complexity" evidence="1">
    <location>
        <begin position="133"/>
        <end position="146"/>
    </location>
</feature>
<feature type="compositionally biased region" description="Polar residues" evidence="1">
    <location>
        <begin position="110"/>
        <end position="132"/>
    </location>
</feature>
<evidence type="ECO:0000313" key="3">
    <source>
        <dbReference type="EnsemblMetazoa" id="XP_029344538.1"/>
    </source>
</evidence>
<dbReference type="Proteomes" id="UP000007819">
    <property type="component" value="Chromosome A1"/>
</dbReference>
<feature type="compositionally biased region" description="Acidic residues" evidence="1">
    <location>
        <begin position="166"/>
        <end position="188"/>
    </location>
</feature>
<evidence type="ECO:0000256" key="2">
    <source>
        <dbReference type="SAM" id="SignalP"/>
    </source>
</evidence>
<feature type="chain" id="PRO_5035840611" evidence="2">
    <location>
        <begin position="29"/>
        <end position="488"/>
    </location>
</feature>
<name>A0A8R2NP16_ACYPI</name>
<feature type="compositionally biased region" description="Polar residues" evidence="1">
    <location>
        <begin position="252"/>
        <end position="273"/>
    </location>
</feature>